<evidence type="ECO:0000256" key="8">
    <source>
        <dbReference type="SAM" id="MobiDB-lite"/>
    </source>
</evidence>
<organism evidence="10 11">
    <name type="scientific">Cloeon dipterum</name>
    <dbReference type="NCBI Taxonomy" id="197152"/>
    <lineage>
        <taxon>Eukaryota</taxon>
        <taxon>Metazoa</taxon>
        <taxon>Ecdysozoa</taxon>
        <taxon>Arthropoda</taxon>
        <taxon>Hexapoda</taxon>
        <taxon>Insecta</taxon>
        <taxon>Pterygota</taxon>
        <taxon>Palaeoptera</taxon>
        <taxon>Ephemeroptera</taxon>
        <taxon>Pisciforma</taxon>
        <taxon>Baetidae</taxon>
        <taxon>Cloeon</taxon>
    </lineage>
</organism>
<dbReference type="GO" id="GO:0006508">
    <property type="term" value="P:proteolysis"/>
    <property type="evidence" value="ECO:0007669"/>
    <property type="project" value="UniProtKB-KW"/>
</dbReference>
<evidence type="ECO:0000313" key="10">
    <source>
        <dbReference type="EMBL" id="CAB3373582.1"/>
    </source>
</evidence>
<comment type="caution">
    <text evidence="10">The sequence shown here is derived from an EMBL/GenBank/DDBJ whole genome shotgun (WGS) entry which is preliminary data.</text>
</comment>
<feature type="compositionally biased region" description="Basic and acidic residues" evidence="8">
    <location>
        <begin position="117"/>
        <end position="126"/>
    </location>
</feature>
<evidence type="ECO:0000256" key="5">
    <source>
        <dbReference type="ARBA" id="ARBA00022786"/>
    </source>
</evidence>
<keyword evidence="11" id="KW-1185">Reference proteome</keyword>
<evidence type="ECO:0000256" key="7">
    <source>
        <dbReference type="ARBA" id="ARBA00033460"/>
    </source>
</evidence>
<evidence type="ECO:0000256" key="3">
    <source>
        <dbReference type="ARBA" id="ARBA00012759"/>
    </source>
</evidence>
<name>A0A8S1D044_9INSE</name>
<dbReference type="Pfam" id="PF02338">
    <property type="entry name" value="OTU"/>
    <property type="match status" value="1"/>
</dbReference>
<reference evidence="10 11" key="1">
    <citation type="submission" date="2020-04" db="EMBL/GenBank/DDBJ databases">
        <authorList>
            <person name="Alioto T."/>
            <person name="Alioto T."/>
            <person name="Gomez Garrido J."/>
        </authorList>
    </citation>
    <scope>NUCLEOTIDE SEQUENCE [LARGE SCALE GENOMIC DNA]</scope>
</reference>
<dbReference type="GO" id="GO:0061578">
    <property type="term" value="F:K63-linked deubiquitinase activity"/>
    <property type="evidence" value="ECO:0007669"/>
    <property type="project" value="TreeGrafter"/>
</dbReference>
<protein>
    <recommendedName>
        <fullName evidence="3">ubiquitinyl hydrolase 1</fullName>
        <ecNumber evidence="3">3.4.19.12</ecNumber>
    </recommendedName>
    <alternativeName>
        <fullName evidence="7">Deubiquitinating enzyme A</fullName>
    </alternativeName>
</protein>
<sequence>MTILAPKKSGQGSKQAEQEAAEQSPPHQQLPQPRSPQGNDLLGAGSHRWSPGLREEAEATVDGSRKRSMRASPHRRTKRERGASSPGSGGRTSPDEPPSQQQETASDTADPSGYNSGDEHKNDPNEEAKWLEMERGFAKRLSKKGLVVREMAKDGACLFRAVADQVYGDQEMHEIVRKHCMDYLERNRDHFSQYVTEDFDLYVGRKRDVSCHGNHIELQAVSEMFNRPVQVFCYDSEPLEIWHGCTEPSDDPIILSYERGSHYNSLFNPTKEPLNCKPQLPMMHQGIKDAALVADALAHSENFAIEQAMLQDKIFASDMEATERVLEEQVARASYMDWVREAEKRQKNKMGSSSATATVTSGSSRSRCGSGSPPAGPSSSFDLFYSTPSTSWAPAPGPSSAENSLPVPCSSQEAAPAAQDSCWPTKKKKKQKNEHN</sequence>
<feature type="compositionally biased region" description="Basic residues" evidence="8">
    <location>
        <begin position="425"/>
        <end position="436"/>
    </location>
</feature>
<evidence type="ECO:0000256" key="2">
    <source>
        <dbReference type="ARBA" id="ARBA00010407"/>
    </source>
</evidence>
<dbReference type="InterPro" id="IPR003323">
    <property type="entry name" value="OTU_dom"/>
</dbReference>
<dbReference type="PANTHER" id="PTHR12419">
    <property type="entry name" value="OTU DOMAIN CONTAINING PROTEIN"/>
    <property type="match status" value="1"/>
</dbReference>
<feature type="region of interest" description="Disordered" evidence="8">
    <location>
        <begin position="1"/>
        <end position="126"/>
    </location>
</feature>
<dbReference type="InterPro" id="IPR038765">
    <property type="entry name" value="Papain-like_cys_pep_sf"/>
</dbReference>
<dbReference type="InterPro" id="IPR050704">
    <property type="entry name" value="Peptidase_C85-like"/>
</dbReference>
<comment type="catalytic activity">
    <reaction evidence="1">
        <text>Thiol-dependent hydrolysis of ester, thioester, amide, peptide and isopeptide bonds formed by the C-terminal Gly of ubiquitin (a 76-residue protein attached to proteins as an intracellular targeting signal).</text>
        <dbReference type="EC" id="3.4.19.12"/>
    </reaction>
</comment>
<feature type="compositionally biased region" description="Low complexity" evidence="8">
    <location>
        <begin position="351"/>
        <end position="380"/>
    </location>
</feature>
<dbReference type="OrthoDB" id="409956at2759"/>
<feature type="compositionally biased region" description="Basic residues" evidence="8">
    <location>
        <begin position="66"/>
        <end position="79"/>
    </location>
</feature>
<evidence type="ECO:0000256" key="6">
    <source>
        <dbReference type="ARBA" id="ARBA00022801"/>
    </source>
</evidence>
<evidence type="ECO:0000313" key="11">
    <source>
        <dbReference type="Proteomes" id="UP000494165"/>
    </source>
</evidence>
<dbReference type="EMBL" id="CADEPI010000087">
    <property type="protein sequence ID" value="CAB3373582.1"/>
    <property type="molecule type" value="Genomic_DNA"/>
</dbReference>
<dbReference type="FunFam" id="3.90.70.80:FF:000018">
    <property type="entry name" value="OTU domain-containing protein 5-B"/>
    <property type="match status" value="1"/>
</dbReference>
<keyword evidence="5" id="KW-0833">Ubl conjugation pathway</keyword>
<keyword evidence="4" id="KW-0645">Protease</keyword>
<proteinExistence type="inferred from homology"/>
<dbReference type="Gene3D" id="3.90.70.80">
    <property type="match status" value="1"/>
</dbReference>
<dbReference type="PROSITE" id="PS50802">
    <property type="entry name" value="OTU"/>
    <property type="match status" value="1"/>
</dbReference>
<dbReference type="GO" id="GO:0004843">
    <property type="term" value="F:cysteine-type deubiquitinase activity"/>
    <property type="evidence" value="ECO:0007669"/>
    <property type="project" value="UniProtKB-EC"/>
</dbReference>
<accession>A0A8S1D044</accession>
<evidence type="ECO:0000256" key="4">
    <source>
        <dbReference type="ARBA" id="ARBA00022670"/>
    </source>
</evidence>
<feature type="compositionally biased region" description="Polar residues" evidence="8">
    <location>
        <begin position="98"/>
        <end position="115"/>
    </location>
</feature>
<feature type="compositionally biased region" description="Polar residues" evidence="8">
    <location>
        <begin position="25"/>
        <end position="38"/>
    </location>
</feature>
<keyword evidence="6" id="KW-0378">Hydrolase</keyword>
<dbReference type="AlphaFoldDB" id="A0A8S1D044"/>
<dbReference type="GO" id="GO:0016579">
    <property type="term" value="P:protein deubiquitination"/>
    <property type="evidence" value="ECO:0007669"/>
    <property type="project" value="TreeGrafter"/>
</dbReference>
<gene>
    <name evidence="10" type="ORF">CLODIP_2_CD15050</name>
</gene>
<evidence type="ECO:0000259" key="9">
    <source>
        <dbReference type="PROSITE" id="PS50802"/>
    </source>
</evidence>
<evidence type="ECO:0000256" key="1">
    <source>
        <dbReference type="ARBA" id="ARBA00000707"/>
    </source>
</evidence>
<dbReference type="PANTHER" id="PTHR12419:SF4">
    <property type="entry name" value="OTU DOMAIN-CONTAINING PROTEIN 5"/>
    <property type="match status" value="1"/>
</dbReference>
<dbReference type="SUPFAM" id="SSF54001">
    <property type="entry name" value="Cysteine proteinases"/>
    <property type="match status" value="1"/>
</dbReference>
<comment type="similarity">
    <text evidence="2">Belongs to the peptidase C85 family.</text>
</comment>
<feature type="domain" description="OTU" evidence="9">
    <location>
        <begin position="146"/>
        <end position="269"/>
    </location>
</feature>
<feature type="region of interest" description="Disordered" evidence="8">
    <location>
        <begin position="344"/>
        <end position="436"/>
    </location>
</feature>
<dbReference type="Proteomes" id="UP000494165">
    <property type="component" value="Unassembled WGS sequence"/>
</dbReference>
<dbReference type="CDD" id="cd22752">
    <property type="entry name" value="OTU_OTUD5-like"/>
    <property type="match status" value="1"/>
</dbReference>
<dbReference type="EC" id="3.4.19.12" evidence="3"/>